<evidence type="ECO:0000313" key="2">
    <source>
        <dbReference type="EMBL" id="POW10985.1"/>
    </source>
</evidence>
<dbReference type="EMBL" id="PKSL01000042">
    <property type="protein sequence ID" value="POW10985.1"/>
    <property type="molecule type" value="Genomic_DNA"/>
</dbReference>
<dbReference type="Proteomes" id="UP000239156">
    <property type="component" value="Unassembled WGS sequence"/>
</dbReference>
<reference evidence="2" key="1">
    <citation type="submission" date="2017-12" db="EMBL/GenBank/DDBJ databases">
        <title>Gene loss provides genomic basis for host adaptation in cereal stripe rust fungi.</title>
        <authorList>
            <person name="Xia C."/>
        </authorList>
    </citation>
    <scope>NUCLEOTIDE SEQUENCE [LARGE SCALE GENOMIC DNA]</scope>
    <source>
        <strain evidence="2">93-210</strain>
    </source>
</reference>
<gene>
    <name evidence="2" type="ORF">PSTT_05715</name>
</gene>
<dbReference type="AlphaFoldDB" id="A0A2S4VN64"/>
<proteinExistence type="predicted"/>
<keyword evidence="3" id="KW-1185">Reference proteome</keyword>
<dbReference type="VEuPathDB" id="FungiDB:PSTT_05715"/>
<comment type="caution">
    <text evidence="2">The sequence shown here is derived from an EMBL/GenBank/DDBJ whole genome shotgun (WGS) entry which is preliminary data.</text>
</comment>
<evidence type="ECO:0000313" key="3">
    <source>
        <dbReference type="Proteomes" id="UP000239156"/>
    </source>
</evidence>
<feature type="signal peptide" evidence="1">
    <location>
        <begin position="1"/>
        <end position="22"/>
    </location>
</feature>
<feature type="non-terminal residue" evidence="2">
    <location>
        <position position="129"/>
    </location>
</feature>
<evidence type="ECO:0000256" key="1">
    <source>
        <dbReference type="SAM" id="SignalP"/>
    </source>
</evidence>
<accession>A0A2S4VN64</accession>
<name>A0A2S4VN64_9BASI</name>
<feature type="chain" id="PRO_5015710023" evidence="1">
    <location>
        <begin position="23"/>
        <end position="129"/>
    </location>
</feature>
<organism evidence="2 3">
    <name type="scientific">Puccinia striiformis</name>
    <dbReference type="NCBI Taxonomy" id="27350"/>
    <lineage>
        <taxon>Eukaryota</taxon>
        <taxon>Fungi</taxon>
        <taxon>Dikarya</taxon>
        <taxon>Basidiomycota</taxon>
        <taxon>Pucciniomycotina</taxon>
        <taxon>Pucciniomycetes</taxon>
        <taxon>Pucciniales</taxon>
        <taxon>Pucciniaceae</taxon>
        <taxon>Puccinia</taxon>
    </lineage>
</organism>
<protein>
    <submittedName>
        <fullName evidence="2">Uncharacterized protein</fullName>
    </submittedName>
</protein>
<sequence>MKKLLRCVLLLWPEAQLRLVRPALPPAQSLKTTRAQVWSDMLTYAYRLRDGCDGPSTDLPLSLAGSSHAADASPVGSAATAEPRTYDFLGESFFRTLIEILAFSRSVKYLRRMTTDRSNLDRSMGEKEI</sequence>
<keyword evidence="1" id="KW-0732">Signal</keyword>